<accession>A0ACB9RVI8</accession>
<keyword evidence="2" id="KW-1185">Reference proteome</keyword>
<evidence type="ECO:0000313" key="2">
    <source>
        <dbReference type="Proteomes" id="UP001057402"/>
    </source>
</evidence>
<name>A0ACB9RVI8_9MYRT</name>
<dbReference type="EMBL" id="CM042882">
    <property type="protein sequence ID" value="KAI4382715.1"/>
    <property type="molecule type" value="Genomic_DNA"/>
</dbReference>
<proteinExistence type="predicted"/>
<sequence length="192" mass="21369">MPISKGLWLGSFGCLLRGMPTTQEHAVTGLLNLSINEGDKSAIVNAGAISYTRYSASFSRTGAWNLERTRQQHCLVCLSSTRTRLQLEQLEQYPLSLGYCAKEPRGGKRCRKNNARAIRALMRLWKDVGGGMMDELLALLAILASRPEGKTSNRENAAAVLWLLCSSNAEQLRIVKEHDAEQTLRGVDRERH</sequence>
<dbReference type="Proteomes" id="UP001057402">
    <property type="component" value="Chromosome 3"/>
</dbReference>
<comment type="caution">
    <text evidence="1">The sequence shown here is derived from an EMBL/GenBank/DDBJ whole genome shotgun (WGS) entry which is preliminary data.</text>
</comment>
<gene>
    <name evidence="1" type="ORF">MLD38_008642</name>
</gene>
<reference evidence="2" key="1">
    <citation type="journal article" date="2023" name="Front. Plant Sci.">
        <title>Chromosomal-level genome assembly of Melastoma candidum provides insights into trichome evolution.</title>
        <authorList>
            <person name="Zhong Y."/>
            <person name="Wu W."/>
            <person name="Sun C."/>
            <person name="Zou P."/>
            <person name="Liu Y."/>
            <person name="Dai S."/>
            <person name="Zhou R."/>
        </authorList>
    </citation>
    <scope>NUCLEOTIDE SEQUENCE [LARGE SCALE GENOMIC DNA]</scope>
</reference>
<protein>
    <submittedName>
        <fullName evidence="1">Uncharacterized protein</fullName>
    </submittedName>
</protein>
<organism evidence="1 2">
    <name type="scientific">Melastoma candidum</name>
    <dbReference type="NCBI Taxonomy" id="119954"/>
    <lineage>
        <taxon>Eukaryota</taxon>
        <taxon>Viridiplantae</taxon>
        <taxon>Streptophyta</taxon>
        <taxon>Embryophyta</taxon>
        <taxon>Tracheophyta</taxon>
        <taxon>Spermatophyta</taxon>
        <taxon>Magnoliopsida</taxon>
        <taxon>eudicotyledons</taxon>
        <taxon>Gunneridae</taxon>
        <taxon>Pentapetalae</taxon>
        <taxon>rosids</taxon>
        <taxon>malvids</taxon>
        <taxon>Myrtales</taxon>
        <taxon>Melastomataceae</taxon>
        <taxon>Melastomatoideae</taxon>
        <taxon>Melastomateae</taxon>
        <taxon>Melastoma</taxon>
    </lineage>
</organism>
<evidence type="ECO:0000313" key="1">
    <source>
        <dbReference type="EMBL" id="KAI4382715.1"/>
    </source>
</evidence>